<evidence type="ECO:0000256" key="1">
    <source>
        <dbReference type="ARBA" id="ARBA00001420"/>
    </source>
</evidence>
<dbReference type="InterPro" id="IPR008258">
    <property type="entry name" value="Transglycosylase_SLT_dom_1"/>
</dbReference>
<dbReference type="PROSITE" id="PS00922">
    <property type="entry name" value="TRANSGLYCOSYLASE"/>
    <property type="match status" value="1"/>
</dbReference>
<dbReference type="Proteomes" id="UP001165568">
    <property type="component" value="Unassembled WGS sequence"/>
</dbReference>
<dbReference type="AlphaFoldDB" id="A0AA41Y2Q9"/>
<dbReference type="InterPro" id="IPR012289">
    <property type="entry name" value="Lytic_TGlycosylase_superhlx_L"/>
</dbReference>
<dbReference type="Gene3D" id="1.10.1240.20">
    <property type="entry name" value="Lytic transglycosylase, superhelical linker domain"/>
    <property type="match status" value="1"/>
</dbReference>
<evidence type="ECO:0000259" key="8">
    <source>
        <dbReference type="Pfam" id="PF01464"/>
    </source>
</evidence>
<feature type="signal peptide" evidence="7">
    <location>
        <begin position="1"/>
        <end position="25"/>
    </location>
</feature>
<evidence type="ECO:0000313" key="12">
    <source>
        <dbReference type="Proteomes" id="UP001165568"/>
    </source>
</evidence>
<dbReference type="RefSeq" id="WP_264089455.1">
    <property type="nucleotide sequence ID" value="NZ_JAMPJT010000003.1"/>
</dbReference>
<feature type="domain" description="Transglycosylase SLT" evidence="8">
    <location>
        <begin position="481"/>
        <end position="593"/>
    </location>
</feature>
<evidence type="ECO:0000313" key="10">
    <source>
        <dbReference type="EMBL" id="MCV9878326.1"/>
    </source>
</evidence>
<feature type="domain" description="Lytic transglycosylase superhelical linker" evidence="9">
    <location>
        <begin position="403"/>
        <end position="469"/>
    </location>
</feature>
<gene>
    <name evidence="10" type="primary">sltY</name>
    <name evidence="10" type="ORF">NC803_05640</name>
    <name evidence="11" type="ORF">NC856_05635</name>
</gene>
<dbReference type="EMBL" id="JAMPJU010000003">
    <property type="protein sequence ID" value="MCV9881749.1"/>
    <property type="molecule type" value="Genomic_DNA"/>
</dbReference>
<dbReference type="Gene3D" id="1.10.530.10">
    <property type="match status" value="1"/>
</dbReference>
<dbReference type="Proteomes" id="UP001165569">
    <property type="component" value="Unassembled WGS sequence"/>
</dbReference>
<evidence type="ECO:0000256" key="7">
    <source>
        <dbReference type="SAM" id="SignalP"/>
    </source>
</evidence>
<evidence type="ECO:0000256" key="2">
    <source>
        <dbReference type="ARBA" id="ARBA00007734"/>
    </source>
</evidence>
<dbReference type="SUPFAM" id="SSF48435">
    <property type="entry name" value="Bacterial muramidases"/>
    <property type="match status" value="1"/>
</dbReference>
<keyword evidence="4 7" id="KW-0732">Signal</keyword>
<dbReference type="GO" id="GO:0008933">
    <property type="term" value="F:peptidoglycan lytic transglycosylase activity"/>
    <property type="evidence" value="ECO:0007669"/>
    <property type="project" value="InterPro"/>
</dbReference>
<dbReference type="GO" id="GO:0000270">
    <property type="term" value="P:peptidoglycan metabolic process"/>
    <property type="evidence" value="ECO:0007669"/>
    <property type="project" value="InterPro"/>
</dbReference>
<dbReference type="PANTHER" id="PTHR37423">
    <property type="entry name" value="SOLUBLE LYTIC MUREIN TRANSGLYCOSYLASE-RELATED"/>
    <property type="match status" value="1"/>
</dbReference>
<evidence type="ECO:0000259" key="9">
    <source>
        <dbReference type="Pfam" id="PF14718"/>
    </source>
</evidence>
<dbReference type="Pfam" id="PF01464">
    <property type="entry name" value="SLT"/>
    <property type="match status" value="1"/>
</dbReference>
<keyword evidence="6" id="KW-0961">Cell wall biogenesis/degradation</keyword>
<evidence type="ECO:0000256" key="6">
    <source>
        <dbReference type="ARBA" id="ARBA00023316"/>
    </source>
</evidence>
<evidence type="ECO:0000313" key="13">
    <source>
        <dbReference type="Proteomes" id="UP001165569"/>
    </source>
</evidence>
<keyword evidence="5 10" id="KW-0456">Lyase</keyword>
<dbReference type="SUPFAM" id="SSF53955">
    <property type="entry name" value="Lysozyme-like"/>
    <property type="match status" value="1"/>
</dbReference>
<accession>A0AA41Y2Q9</accession>
<dbReference type="GO" id="GO:0016020">
    <property type="term" value="C:membrane"/>
    <property type="evidence" value="ECO:0007669"/>
    <property type="project" value="InterPro"/>
</dbReference>
<dbReference type="GO" id="GO:0042597">
    <property type="term" value="C:periplasmic space"/>
    <property type="evidence" value="ECO:0007669"/>
    <property type="project" value="InterPro"/>
</dbReference>
<dbReference type="EMBL" id="JAMPJT010000003">
    <property type="protein sequence ID" value="MCV9878326.1"/>
    <property type="molecule type" value="Genomic_DNA"/>
</dbReference>
<comment type="caution">
    <text evidence="10">The sequence shown here is derived from an EMBL/GenBank/DDBJ whole genome shotgun (WGS) entry which is preliminary data.</text>
</comment>
<dbReference type="NCBIfam" id="NF008631">
    <property type="entry name" value="PRK11619.1"/>
    <property type="match status" value="1"/>
</dbReference>
<dbReference type="Pfam" id="PF14718">
    <property type="entry name" value="SLT_L"/>
    <property type="match status" value="1"/>
</dbReference>
<dbReference type="InterPro" id="IPR008939">
    <property type="entry name" value="Lytic_TGlycosylase_superhlx_U"/>
</dbReference>
<dbReference type="EC" id="4.2.2.n1" evidence="3"/>
<evidence type="ECO:0000256" key="5">
    <source>
        <dbReference type="ARBA" id="ARBA00023239"/>
    </source>
</evidence>
<dbReference type="GO" id="GO:0071555">
    <property type="term" value="P:cell wall organization"/>
    <property type="evidence" value="ECO:0007669"/>
    <property type="project" value="UniProtKB-KW"/>
</dbReference>
<dbReference type="PANTHER" id="PTHR37423:SF5">
    <property type="entry name" value="SOLUBLE LYTIC MUREIN TRANSGLYCOSYLASE"/>
    <property type="match status" value="1"/>
</dbReference>
<reference evidence="10" key="1">
    <citation type="submission" date="2022-04" db="EMBL/GenBank/DDBJ databases">
        <title>Brenneria sp. isolated from walnut trees in Serbia.</title>
        <authorList>
            <person name="Gasic K."/>
            <person name="Zlatkovic N."/>
            <person name="Kuzmanovic N."/>
        </authorList>
    </citation>
    <scope>NUCLEOTIDE SEQUENCE</scope>
    <source>
        <strain evidence="11">KBI 423</strain>
        <strain evidence="10">KBI 447</strain>
    </source>
</reference>
<sequence length="642" mass="73375">MVKAGHWWYAIAAVCLAGASGHALADSLDEQRQRYQQVKQAWDSNQLDTVAQLMPTLRNYPLYPYLEYRALTQDLTQISATQVRQFIATHPTLPPARNLNTSFVNELARRQDWSGLLAFSPQPPKPVSARCNFYYAQWATGQRQGVWDATRDIWLTGRSLPSVCDKLFSAWQAAGEQTPLTTLERIRLAMNEGSAGLVNYLAKQLPDDYKTISDALIALQNDPNTLESFARSIGPTDFTRKVTLSAFSRVARQDVENARSMLPVIVRLQKMSAAERQEMEETVAWRLMGSDATPEQARWRDGVAQRSTSISLIERRVRMALGTGDRQGLIDWMARLPADVLQKDEWRYWRALVMLEQGKRQEGEALLRELMKERGFYPMAAAQKLNERYPVTIMTAAKPDRSLSQLPEINRVRELMFWQMDNLARSEWVGLVANRSKPQQEALARYAFEQRWADLSVQATIVGKLWDHLEERFPLAWNDEFRRATLDKGISQSYAMAIARQESAWNPKARSPVGASGLMQLMPATAQQTARMSNITTYMNSSQLFDPQTNILLGTRYLEYVYQTFGRNRILASAAYNAGPSRVNTWLRNSSGRIDAVAFIESIPFSETRGYVKNVLAYDVFYRYFLRQPAPVLTDAEWQRRY</sequence>
<feature type="chain" id="PRO_5041437639" description="peptidoglycan lytic exotransglycosylase" evidence="7">
    <location>
        <begin position="26"/>
        <end position="642"/>
    </location>
</feature>
<dbReference type="CDD" id="cd13401">
    <property type="entry name" value="Slt70-like"/>
    <property type="match status" value="1"/>
</dbReference>
<comment type="similarity">
    <text evidence="2">Belongs to the transglycosylase Slt family.</text>
</comment>
<comment type="catalytic activity">
    <reaction evidence="1">
        <text>Exolytic cleavage of the (1-&gt;4)-beta-glycosidic linkage between N-acetylmuramic acid (MurNAc) and N-acetylglucosamine (GlcNAc) residues in peptidoglycan, from either the reducing or the non-reducing ends of the peptidoglycan chains, with concomitant formation of a 1,6-anhydrobond in the MurNAc residue.</text>
        <dbReference type="EC" id="4.2.2.n1"/>
    </reaction>
</comment>
<dbReference type="InterPro" id="IPR000189">
    <property type="entry name" value="Transglyc_AS"/>
</dbReference>
<dbReference type="GO" id="GO:0004553">
    <property type="term" value="F:hydrolase activity, hydrolyzing O-glycosyl compounds"/>
    <property type="evidence" value="ECO:0007669"/>
    <property type="project" value="InterPro"/>
</dbReference>
<dbReference type="InterPro" id="IPR037061">
    <property type="entry name" value="Lytic_TGlycoase_superhlx_L_sf"/>
</dbReference>
<keyword evidence="12" id="KW-1185">Reference proteome</keyword>
<proteinExistence type="inferred from homology"/>
<organism evidence="10 13">
    <name type="scientific">Brenneria izbisi</name>
    <dbReference type="NCBI Taxonomy" id="2939450"/>
    <lineage>
        <taxon>Bacteria</taxon>
        <taxon>Pseudomonadati</taxon>
        <taxon>Pseudomonadota</taxon>
        <taxon>Gammaproteobacteria</taxon>
        <taxon>Enterobacterales</taxon>
        <taxon>Pectobacteriaceae</taxon>
        <taxon>Brenneria</taxon>
    </lineage>
</organism>
<dbReference type="Gene3D" id="1.25.20.10">
    <property type="entry name" value="Bacterial muramidases"/>
    <property type="match status" value="1"/>
</dbReference>
<evidence type="ECO:0000256" key="3">
    <source>
        <dbReference type="ARBA" id="ARBA00012587"/>
    </source>
</evidence>
<dbReference type="InterPro" id="IPR023346">
    <property type="entry name" value="Lysozyme-like_dom_sf"/>
</dbReference>
<evidence type="ECO:0000256" key="4">
    <source>
        <dbReference type="ARBA" id="ARBA00022729"/>
    </source>
</evidence>
<protein>
    <recommendedName>
        <fullName evidence="3">peptidoglycan lytic exotransglycosylase</fullName>
        <ecNumber evidence="3">4.2.2.n1</ecNumber>
    </recommendedName>
</protein>
<name>A0AA41Y2Q9_9GAMM</name>
<evidence type="ECO:0000313" key="11">
    <source>
        <dbReference type="EMBL" id="MCV9881749.1"/>
    </source>
</evidence>